<dbReference type="InterPro" id="IPR050983">
    <property type="entry name" value="GST_Omega/HSP26"/>
</dbReference>
<evidence type="ECO:0000313" key="3">
    <source>
        <dbReference type="Proteomes" id="UP001196565"/>
    </source>
</evidence>
<protein>
    <submittedName>
        <fullName evidence="2">Glutathione S-transferase family protein</fullName>
    </submittedName>
</protein>
<dbReference type="PROSITE" id="PS50404">
    <property type="entry name" value="GST_NTER"/>
    <property type="match status" value="1"/>
</dbReference>
<evidence type="ECO:0000313" key="2">
    <source>
        <dbReference type="EMBL" id="MBW6401658.1"/>
    </source>
</evidence>
<dbReference type="EMBL" id="JAHYBZ010000013">
    <property type="protein sequence ID" value="MBW6401658.1"/>
    <property type="molecule type" value="Genomic_DNA"/>
</dbReference>
<evidence type="ECO:0000259" key="1">
    <source>
        <dbReference type="PROSITE" id="PS50404"/>
    </source>
</evidence>
<dbReference type="InterPro" id="IPR036282">
    <property type="entry name" value="Glutathione-S-Trfase_C_sf"/>
</dbReference>
<dbReference type="InterPro" id="IPR004045">
    <property type="entry name" value="Glutathione_S-Trfase_N"/>
</dbReference>
<sequence>MPITLYDLAGADPARRFSPYCWRARLALAQKGLDVETIPWRFTERSAIGVLGSEKVPVIVDGDHVQNESWQIAEYLEATYPDRPSLFGGAGGHALARFLTGWADAVVLAGIAGLIVSDIPAILAPDDAAYFVESREKRYRKTLAEVTAGRETRVTAFREALLPLRLALRQGPFLHGEAPGYGDAIVFGGFQWARCCSPFPILEASDPVHAWRERMLDAYDGLGRSAPGFA</sequence>
<name>A0ABS7AH76_9PROT</name>
<dbReference type="RefSeq" id="WP_219766522.1">
    <property type="nucleotide sequence ID" value="NZ_JAHYBZ010000013.1"/>
</dbReference>
<organism evidence="2 3">
    <name type="scientific">Roseomonas alba</name>
    <dbReference type="NCBI Taxonomy" id="2846776"/>
    <lineage>
        <taxon>Bacteria</taxon>
        <taxon>Pseudomonadati</taxon>
        <taxon>Pseudomonadota</taxon>
        <taxon>Alphaproteobacteria</taxon>
        <taxon>Acetobacterales</taxon>
        <taxon>Roseomonadaceae</taxon>
        <taxon>Roseomonas</taxon>
    </lineage>
</organism>
<dbReference type="InterPro" id="IPR036249">
    <property type="entry name" value="Thioredoxin-like_sf"/>
</dbReference>
<dbReference type="InterPro" id="IPR054416">
    <property type="entry name" value="GST_UstS-like_C"/>
</dbReference>
<accession>A0ABS7AH76</accession>
<keyword evidence="3" id="KW-1185">Reference proteome</keyword>
<dbReference type="Proteomes" id="UP001196565">
    <property type="component" value="Unassembled WGS sequence"/>
</dbReference>
<gene>
    <name evidence="2" type="ORF">KPL78_27650</name>
</gene>
<dbReference type="Gene3D" id="3.40.30.10">
    <property type="entry name" value="Glutaredoxin"/>
    <property type="match status" value="1"/>
</dbReference>
<dbReference type="Pfam" id="PF22041">
    <property type="entry name" value="GST_C_7"/>
    <property type="match status" value="1"/>
</dbReference>
<dbReference type="Gene3D" id="1.20.1050.10">
    <property type="match status" value="1"/>
</dbReference>
<dbReference type="CDD" id="cd03038">
    <property type="entry name" value="GST_N_etherase_LigE"/>
    <property type="match status" value="1"/>
</dbReference>
<dbReference type="SUPFAM" id="SSF47616">
    <property type="entry name" value="GST C-terminal domain-like"/>
    <property type="match status" value="1"/>
</dbReference>
<reference evidence="2 3" key="1">
    <citation type="submission" date="2021-07" db="EMBL/GenBank/DDBJ databases">
        <authorList>
            <person name="So Y."/>
        </authorList>
    </citation>
    <scope>NUCLEOTIDE SEQUENCE [LARGE SCALE GENOMIC DNA]</scope>
    <source>
        <strain evidence="2 3">HJA6</strain>
    </source>
</reference>
<dbReference type="PANTHER" id="PTHR43968">
    <property type="match status" value="1"/>
</dbReference>
<dbReference type="PANTHER" id="PTHR43968:SF6">
    <property type="entry name" value="GLUTATHIONE S-TRANSFERASE OMEGA"/>
    <property type="match status" value="1"/>
</dbReference>
<proteinExistence type="predicted"/>
<dbReference type="SUPFAM" id="SSF52833">
    <property type="entry name" value="Thioredoxin-like"/>
    <property type="match status" value="1"/>
</dbReference>
<feature type="domain" description="GST N-terminal" evidence="1">
    <location>
        <begin position="8"/>
        <end position="84"/>
    </location>
</feature>
<comment type="caution">
    <text evidence="2">The sequence shown here is derived from an EMBL/GenBank/DDBJ whole genome shotgun (WGS) entry which is preliminary data.</text>
</comment>
<dbReference type="Pfam" id="PF13417">
    <property type="entry name" value="GST_N_3"/>
    <property type="match status" value="1"/>
</dbReference>